<reference evidence="1" key="2">
    <citation type="submission" date="2018-05" db="EMBL/GenBank/DDBJ databases">
        <title>OpunRS2 (Oryza punctata Reference Sequence Version 2).</title>
        <authorList>
            <person name="Zhang J."/>
            <person name="Kudrna D."/>
            <person name="Lee S."/>
            <person name="Talag J."/>
            <person name="Welchert J."/>
            <person name="Wing R.A."/>
        </authorList>
    </citation>
    <scope>NUCLEOTIDE SEQUENCE [LARGE SCALE GENOMIC DNA]</scope>
</reference>
<evidence type="ECO:0000313" key="2">
    <source>
        <dbReference type="Proteomes" id="UP000026962"/>
    </source>
</evidence>
<evidence type="ECO:0000313" key="1">
    <source>
        <dbReference type="EnsemblPlants" id="OPUNC11G13710.1"/>
    </source>
</evidence>
<sequence length="91" mass="9446">MATVDGLVCGRGDPFCSLTLSLSNPTTWIELKCTGGRDSALMADWRRGVGTVKTTSWFSRTGGGGALSIGIKSQSQIGDLFGPTEPPPVDG</sequence>
<dbReference type="AlphaFoldDB" id="A0A0E0MG90"/>
<dbReference type="HOGENOM" id="CLU_2430826_0_0_1"/>
<protein>
    <submittedName>
        <fullName evidence="1">Uncharacterized protein</fullName>
    </submittedName>
</protein>
<dbReference type="EnsemblPlants" id="OPUNC11G13710.1">
    <property type="protein sequence ID" value="OPUNC11G13710.1"/>
    <property type="gene ID" value="OPUNC11G13710"/>
</dbReference>
<keyword evidence="2" id="KW-1185">Reference proteome</keyword>
<proteinExistence type="predicted"/>
<reference evidence="1" key="1">
    <citation type="submission" date="2015-04" db="UniProtKB">
        <authorList>
            <consortium name="EnsemblPlants"/>
        </authorList>
    </citation>
    <scope>IDENTIFICATION</scope>
</reference>
<dbReference type="Proteomes" id="UP000026962">
    <property type="component" value="Chromosome 11"/>
</dbReference>
<organism evidence="1">
    <name type="scientific">Oryza punctata</name>
    <name type="common">Red rice</name>
    <dbReference type="NCBI Taxonomy" id="4537"/>
    <lineage>
        <taxon>Eukaryota</taxon>
        <taxon>Viridiplantae</taxon>
        <taxon>Streptophyta</taxon>
        <taxon>Embryophyta</taxon>
        <taxon>Tracheophyta</taxon>
        <taxon>Spermatophyta</taxon>
        <taxon>Magnoliopsida</taxon>
        <taxon>Liliopsida</taxon>
        <taxon>Poales</taxon>
        <taxon>Poaceae</taxon>
        <taxon>BOP clade</taxon>
        <taxon>Oryzoideae</taxon>
        <taxon>Oryzeae</taxon>
        <taxon>Oryzinae</taxon>
        <taxon>Oryza</taxon>
    </lineage>
</organism>
<name>A0A0E0MG90_ORYPU</name>
<accession>A0A0E0MG90</accession>
<dbReference type="Gramene" id="OPUNC11G13710.1">
    <property type="protein sequence ID" value="OPUNC11G13710.1"/>
    <property type="gene ID" value="OPUNC11G13710"/>
</dbReference>